<feature type="transmembrane region" description="Helical" evidence="9">
    <location>
        <begin position="180"/>
        <end position="202"/>
    </location>
</feature>
<gene>
    <name evidence="12" type="primary">LOC139184869</name>
</gene>
<dbReference type="PROSITE" id="PS50262">
    <property type="entry name" value="G_PROTEIN_RECEP_F1_2"/>
    <property type="match status" value="1"/>
</dbReference>
<keyword evidence="8" id="KW-0807">Transducer</keyword>
<evidence type="ECO:0000256" key="7">
    <source>
        <dbReference type="ARBA" id="ARBA00023170"/>
    </source>
</evidence>
<evidence type="ECO:0000256" key="5">
    <source>
        <dbReference type="ARBA" id="ARBA00023040"/>
    </source>
</evidence>
<keyword evidence="7" id="KW-0675">Receptor</keyword>
<protein>
    <submittedName>
        <fullName evidence="12">Olfactory receptor 4P4-like</fullName>
    </submittedName>
</protein>
<evidence type="ECO:0000313" key="11">
    <source>
        <dbReference type="Proteomes" id="UP001652663"/>
    </source>
</evidence>
<comment type="function">
    <text evidence="1">Putative odorant or sperm cell receptor.</text>
</comment>
<feature type="domain" description="G-protein coupled receptors family 1 profile" evidence="10">
    <location>
        <begin position="1"/>
        <end position="230"/>
    </location>
</feature>
<dbReference type="InterPro" id="IPR017452">
    <property type="entry name" value="GPCR_Rhodpsn_7TM"/>
</dbReference>
<feature type="transmembrane region" description="Helical" evidence="9">
    <location>
        <begin position="138"/>
        <end position="168"/>
    </location>
</feature>
<keyword evidence="3 9" id="KW-0812">Transmembrane</keyword>
<keyword evidence="11" id="KW-1185">Reference proteome</keyword>
<evidence type="ECO:0000313" key="12">
    <source>
        <dbReference type="RefSeq" id="XP_070651751.1"/>
    </source>
</evidence>
<keyword evidence="6 9" id="KW-0472">Membrane</keyword>
<dbReference type="PRINTS" id="PR00237">
    <property type="entry name" value="GPCRRHODOPSN"/>
</dbReference>
<evidence type="ECO:0000256" key="2">
    <source>
        <dbReference type="ARBA" id="ARBA00004141"/>
    </source>
</evidence>
<dbReference type="RefSeq" id="XP_070651751.1">
    <property type="nucleotide sequence ID" value="XM_070795650.1"/>
</dbReference>
<name>A0ABM4SVC8_BOSIN</name>
<evidence type="ECO:0000256" key="6">
    <source>
        <dbReference type="ARBA" id="ARBA00023136"/>
    </source>
</evidence>
<dbReference type="Pfam" id="PF13853">
    <property type="entry name" value="7tm_4"/>
    <property type="match status" value="1"/>
</dbReference>
<evidence type="ECO:0000256" key="8">
    <source>
        <dbReference type="ARBA" id="ARBA00023224"/>
    </source>
</evidence>
<accession>A0ABM4SVC8</accession>
<dbReference type="PANTHER" id="PTHR48002">
    <property type="entry name" value="OLFACTORY RECEPTOR"/>
    <property type="match status" value="1"/>
</dbReference>
<dbReference type="InterPro" id="IPR000725">
    <property type="entry name" value="Olfact_rcpt"/>
</dbReference>
<organism evidence="11 12">
    <name type="scientific">Bos indicus</name>
    <name type="common">Zebu</name>
    <dbReference type="NCBI Taxonomy" id="9915"/>
    <lineage>
        <taxon>Eukaryota</taxon>
        <taxon>Metazoa</taxon>
        <taxon>Chordata</taxon>
        <taxon>Craniata</taxon>
        <taxon>Vertebrata</taxon>
        <taxon>Euteleostomi</taxon>
        <taxon>Mammalia</taxon>
        <taxon>Eutheria</taxon>
        <taxon>Laurasiatheria</taxon>
        <taxon>Artiodactyla</taxon>
        <taxon>Ruminantia</taxon>
        <taxon>Pecora</taxon>
        <taxon>Bovidae</taxon>
        <taxon>Bovinae</taxon>
        <taxon>Bos</taxon>
    </lineage>
</organism>
<proteinExistence type="predicted"/>
<dbReference type="InterPro" id="IPR050427">
    <property type="entry name" value="Olfactory_Receptors"/>
</dbReference>
<keyword evidence="4 9" id="KW-1133">Transmembrane helix</keyword>
<keyword evidence="5" id="KW-0297">G-protein coupled receptor</keyword>
<dbReference type="GeneID" id="139184869"/>
<dbReference type="Proteomes" id="UP001652663">
    <property type="component" value="Chromosome 9"/>
</dbReference>
<reference evidence="12" key="1">
    <citation type="submission" date="2025-08" db="UniProtKB">
        <authorList>
            <consortium name="RefSeq"/>
        </authorList>
    </citation>
    <scope>IDENTIFICATION</scope>
    <source>
        <tissue evidence="12">Blood</tissue>
    </source>
</reference>
<feature type="transmembrane region" description="Helical" evidence="9">
    <location>
        <begin position="87"/>
        <end position="109"/>
    </location>
</feature>
<dbReference type="Gene3D" id="1.20.1070.10">
    <property type="entry name" value="Rhodopsin 7-helix transmembrane proteins"/>
    <property type="match status" value="1"/>
</dbReference>
<dbReference type="SUPFAM" id="SSF81321">
    <property type="entry name" value="Family A G protein-coupled receptor-like"/>
    <property type="match status" value="1"/>
</dbReference>
<evidence type="ECO:0000256" key="3">
    <source>
        <dbReference type="ARBA" id="ARBA00022692"/>
    </source>
</evidence>
<evidence type="ECO:0000256" key="4">
    <source>
        <dbReference type="ARBA" id="ARBA00022989"/>
    </source>
</evidence>
<feature type="transmembrane region" description="Helical" evidence="9">
    <location>
        <begin position="214"/>
        <end position="232"/>
    </location>
</feature>
<dbReference type="InterPro" id="IPR000276">
    <property type="entry name" value="GPCR_Rhodpsn"/>
</dbReference>
<evidence type="ECO:0000256" key="1">
    <source>
        <dbReference type="ARBA" id="ARBA00003929"/>
    </source>
</evidence>
<evidence type="ECO:0000259" key="10">
    <source>
        <dbReference type="PROSITE" id="PS50262"/>
    </source>
</evidence>
<evidence type="ECO:0000256" key="9">
    <source>
        <dbReference type="SAM" id="Phobius"/>
    </source>
</evidence>
<sequence>MYFFLNYLALSDLFYTSTVTPKLMTDLLMEKKAISYKNCMTQLFTAHFFGGGIEVLILTRMAYDHYVAICKPLHYAIIMNRQRRHSILIASCAEGLLHSLCLFLLEIVLSFCGPNEIDHCFCDVYPLLKLACTDTHKIGFFVIANSGLMGLVLFVVLMASYILILYNVHTYSAESCHKTLSTCSSHITVIILFFALVIFVYIRPATTLPEDKVFMLFYTIIVPMLNPLIYTLRNMEMKIFIRRVWCNKTFWEGRLMT</sequence>
<dbReference type="PRINTS" id="PR00245">
    <property type="entry name" value="OLFACTORYR"/>
</dbReference>
<comment type="subcellular location">
    <subcellularLocation>
        <location evidence="2">Membrane</location>
        <topology evidence="2">Multi-pass membrane protein</topology>
    </subcellularLocation>
</comment>